<dbReference type="Gene3D" id="3.90.400.10">
    <property type="entry name" value="Oligo-1,6-glucosidase, Domain 2"/>
    <property type="match status" value="1"/>
</dbReference>
<evidence type="ECO:0000256" key="2">
    <source>
        <dbReference type="ARBA" id="ARBA00022801"/>
    </source>
</evidence>
<evidence type="ECO:0000313" key="6">
    <source>
        <dbReference type="EMBL" id="AXC12197.1"/>
    </source>
</evidence>
<keyword evidence="2" id="KW-0378">Hydrolase</keyword>
<dbReference type="InterPro" id="IPR017853">
    <property type="entry name" value="GH"/>
</dbReference>
<accession>A0A2Z5G0G2</accession>
<feature type="domain" description="Glycosyl hydrolase family 13 catalytic" evidence="5">
    <location>
        <begin position="34"/>
        <end position="414"/>
    </location>
</feature>
<evidence type="ECO:0000259" key="5">
    <source>
        <dbReference type="SMART" id="SM00642"/>
    </source>
</evidence>
<comment type="similarity">
    <text evidence="1">Belongs to the glycosyl hydrolase 13 family.</text>
</comment>
<feature type="region of interest" description="Disordered" evidence="4">
    <location>
        <begin position="394"/>
        <end position="416"/>
    </location>
</feature>
<dbReference type="AlphaFoldDB" id="A0A2Z5G0G2"/>
<dbReference type="PANTHER" id="PTHR10357">
    <property type="entry name" value="ALPHA-AMYLASE FAMILY MEMBER"/>
    <property type="match status" value="1"/>
</dbReference>
<dbReference type="GO" id="GO:0004556">
    <property type="term" value="F:alpha-amylase activity"/>
    <property type="evidence" value="ECO:0007669"/>
    <property type="project" value="TreeGrafter"/>
</dbReference>
<dbReference type="Pfam" id="PF00128">
    <property type="entry name" value="Alpha-amylase"/>
    <property type="match status" value="1"/>
</dbReference>
<dbReference type="InterPro" id="IPR045857">
    <property type="entry name" value="O16G_dom_2"/>
</dbReference>
<name>A0A2Z5G0G2_9BACT</name>
<reference evidence="6 7" key="1">
    <citation type="journal article" date="2018" name="Front. Microbiol.">
        <title>Hydrolytic Capabilities as a Key to Environmental Success: Chitinolytic and Cellulolytic Acidobacteria From Acidic Sub-arctic Soils and Boreal Peatlands.</title>
        <authorList>
            <person name="Belova S.E."/>
            <person name="Ravin N.V."/>
            <person name="Pankratov T.A."/>
            <person name="Rakitin A.L."/>
            <person name="Ivanova A.A."/>
            <person name="Beletsky A.V."/>
            <person name="Mardanov A.V."/>
            <person name="Sinninghe Damste J.S."/>
            <person name="Dedysh S.N."/>
        </authorList>
    </citation>
    <scope>NUCLEOTIDE SEQUENCE [LARGE SCALE GENOMIC DNA]</scope>
    <source>
        <strain evidence="6 7">SBC82</strain>
    </source>
</reference>
<evidence type="ECO:0000256" key="3">
    <source>
        <dbReference type="ARBA" id="ARBA00023295"/>
    </source>
</evidence>
<dbReference type="GO" id="GO:0009313">
    <property type="term" value="P:oligosaccharide catabolic process"/>
    <property type="evidence" value="ECO:0007669"/>
    <property type="project" value="TreeGrafter"/>
</dbReference>
<dbReference type="PANTHER" id="PTHR10357:SF179">
    <property type="entry name" value="NEUTRAL AND BASIC AMINO ACID TRANSPORT PROTEIN RBAT"/>
    <property type="match status" value="1"/>
</dbReference>
<dbReference type="Gene3D" id="3.20.20.80">
    <property type="entry name" value="Glycosidases"/>
    <property type="match status" value="1"/>
</dbReference>
<proteinExistence type="inferred from homology"/>
<dbReference type="SMART" id="SM00642">
    <property type="entry name" value="Aamy"/>
    <property type="match status" value="1"/>
</dbReference>
<dbReference type="FunFam" id="3.90.400.10:FF:000002">
    <property type="entry name" value="Sucrose isomerase"/>
    <property type="match status" value="1"/>
</dbReference>
<dbReference type="SUPFAM" id="SSF51445">
    <property type="entry name" value="(Trans)glycosidases"/>
    <property type="match status" value="1"/>
</dbReference>
<sequence length="551" mass="62106">MPLNSLQESVAGAAVSKTPMTNPVLWWRDGIIYQIYPRSFQDTTNDGVGDLRGIERRLDYLASLGIAAIWISPFYPSPMADFGYDVADYRGVDPLFGTLADFDSLLAAAHGRNLKVILDFVPNHTSSEHPWFLAARSSRTDLKRDWYLWRDPGPNGGPPNNWMSQFGGPAWTFDQATGQYYYHSFLKEQPDLNWRNPEVRKAIYNSMAFWLDKGVDGFRMDVLWLLIKDDQFRDNPPNPDWKPGQSTSWSVLPRYTADQPETHKIVAEMRALCDTYAERVLIGEIYLPLQELVAYYGRPDTLDGADMPFNLHLIETEWNADRIAQLITSYELLLPSGAWPNWVLGNHDQPRMASRLGPAQARVAAVLLLTLRGTPTMYYGDELGLPNAHIAPGQVRDPAEKNQPGIGMGRDPERSPMPWDSGPGFGFTTAEHPWLPFVDNTAEFTVEHEASDRASFLSLYRQLLVLRREHPALSEGAIKQVQSANGVLSYHRAYPEQNEGKTIQVYLNLTDSKQAIPPVNAQVLLTSYLDGEGRVDVFETLRPNEGIVLLL</sequence>
<dbReference type="EMBL" id="CP030840">
    <property type="protein sequence ID" value="AXC12197.1"/>
    <property type="molecule type" value="Genomic_DNA"/>
</dbReference>
<evidence type="ECO:0000256" key="4">
    <source>
        <dbReference type="SAM" id="MobiDB-lite"/>
    </source>
</evidence>
<protein>
    <submittedName>
        <fullName evidence="6">Maltodextrin glucosidase</fullName>
    </submittedName>
</protein>
<dbReference type="Proteomes" id="UP000253606">
    <property type="component" value="Chromosome"/>
</dbReference>
<keyword evidence="7" id="KW-1185">Reference proteome</keyword>
<dbReference type="InterPro" id="IPR006047">
    <property type="entry name" value="GH13_cat_dom"/>
</dbReference>
<dbReference type="CDD" id="cd11331">
    <property type="entry name" value="AmyAc_OligoGlu_like"/>
    <property type="match status" value="1"/>
</dbReference>
<dbReference type="KEGG" id="abas:ACPOL_2893"/>
<organism evidence="6 7">
    <name type="scientific">Acidisarcina polymorpha</name>
    <dbReference type="NCBI Taxonomy" id="2211140"/>
    <lineage>
        <taxon>Bacteria</taxon>
        <taxon>Pseudomonadati</taxon>
        <taxon>Acidobacteriota</taxon>
        <taxon>Terriglobia</taxon>
        <taxon>Terriglobales</taxon>
        <taxon>Acidobacteriaceae</taxon>
        <taxon>Acidisarcina</taxon>
    </lineage>
</organism>
<gene>
    <name evidence="6" type="ORF">ACPOL_2893</name>
</gene>
<evidence type="ECO:0000256" key="1">
    <source>
        <dbReference type="ARBA" id="ARBA00008061"/>
    </source>
</evidence>
<evidence type="ECO:0000313" key="7">
    <source>
        <dbReference type="Proteomes" id="UP000253606"/>
    </source>
</evidence>
<dbReference type="RefSeq" id="WP_236657453.1">
    <property type="nucleotide sequence ID" value="NZ_CP030840.1"/>
</dbReference>
<keyword evidence="3" id="KW-0326">Glycosidase</keyword>